<dbReference type="AlphaFoldDB" id="A0A0G0G4C3"/>
<accession>A0A0G0G4C3</accession>
<organism evidence="2 3">
    <name type="scientific">Candidatus Roizmanbacteria bacterium GW2011_GWC2_37_13</name>
    <dbReference type="NCBI Taxonomy" id="1618486"/>
    <lineage>
        <taxon>Bacteria</taxon>
        <taxon>Candidatus Roizmaniibacteriota</taxon>
    </lineage>
</organism>
<evidence type="ECO:0000259" key="1">
    <source>
        <dbReference type="Pfam" id="PF00535"/>
    </source>
</evidence>
<dbReference type="Proteomes" id="UP000034917">
    <property type="component" value="Unassembled WGS sequence"/>
</dbReference>
<dbReference type="InterPro" id="IPR029044">
    <property type="entry name" value="Nucleotide-diphossugar_trans"/>
</dbReference>
<dbReference type="InterPro" id="IPR001173">
    <property type="entry name" value="Glyco_trans_2-like"/>
</dbReference>
<gene>
    <name evidence="2" type="ORF">US40_C0004G0008</name>
</gene>
<dbReference type="Pfam" id="PF00535">
    <property type="entry name" value="Glycos_transf_2"/>
    <property type="match status" value="1"/>
</dbReference>
<dbReference type="PANTHER" id="PTHR22916:SF3">
    <property type="entry name" value="UDP-GLCNAC:BETAGAL BETA-1,3-N-ACETYLGLUCOSAMINYLTRANSFERASE-LIKE PROTEIN 1"/>
    <property type="match status" value="1"/>
</dbReference>
<dbReference type="CDD" id="cd00761">
    <property type="entry name" value="Glyco_tranf_GTA_type"/>
    <property type="match status" value="1"/>
</dbReference>
<proteinExistence type="predicted"/>
<evidence type="ECO:0000313" key="3">
    <source>
        <dbReference type="Proteomes" id="UP000034917"/>
    </source>
</evidence>
<feature type="domain" description="Glycosyltransferase 2-like" evidence="1">
    <location>
        <begin position="12"/>
        <end position="126"/>
    </location>
</feature>
<protein>
    <submittedName>
        <fullName evidence="2">Glycosyl transferase family 2</fullName>
    </submittedName>
</protein>
<dbReference type="SUPFAM" id="SSF53448">
    <property type="entry name" value="Nucleotide-diphospho-sugar transferases"/>
    <property type="match status" value="1"/>
</dbReference>
<dbReference type="Gene3D" id="3.90.550.10">
    <property type="entry name" value="Spore Coat Polysaccharide Biosynthesis Protein SpsA, Chain A"/>
    <property type="match status" value="1"/>
</dbReference>
<name>A0A0G0G4C3_9BACT</name>
<dbReference type="EMBL" id="LBSV01000004">
    <property type="protein sequence ID" value="KKQ25973.1"/>
    <property type="molecule type" value="Genomic_DNA"/>
</dbReference>
<dbReference type="GO" id="GO:0016758">
    <property type="term" value="F:hexosyltransferase activity"/>
    <property type="evidence" value="ECO:0007669"/>
    <property type="project" value="UniProtKB-ARBA"/>
</dbReference>
<dbReference type="PANTHER" id="PTHR22916">
    <property type="entry name" value="GLYCOSYLTRANSFERASE"/>
    <property type="match status" value="1"/>
</dbReference>
<evidence type="ECO:0000313" key="2">
    <source>
        <dbReference type="EMBL" id="KKQ25973.1"/>
    </source>
</evidence>
<comment type="caution">
    <text evidence="2">The sequence shown here is derived from an EMBL/GenBank/DDBJ whole genome shotgun (WGS) entry which is preliminary data.</text>
</comment>
<reference evidence="2 3" key="1">
    <citation type="journal article" date="2015" name="Nature">
        <title>rRNA introns, odd ribosomes, and small enigmatic genomes across a large radiation of phyla.</title>
        <authorList>
            <person name="Brown C.T."/>
            <person name="Hug L.A."/>
            <person name="Thomas B.C."/>
            <person name="Sharon I."/>
            <person name="Castelle C.J."/>
            <person name="Singh A."/>
            <person name="Wilkins M.J."/>
            <person name="Williams K.H."/>
            <person name="Banfield J.F."/>
        </authorList>
    </citation>
    <scope>NUCLEOTIDE SEQUENCE [LARGE SCALE GENOMIC DNA]</scope>
</reference>
<sequence length="308" mass="35433">MKQYNIKLPLVSIIMPVYNAGDFLVEAIESIRKQTYENWELLAINDGSTDNSLLLLKRMAKKDSRIRVYSLKENLGLGMAANLAIQKSKGKYLARFDADDLMPKNRLQLQVNYLINHPEILVAGGQCVMINEKNKILGKKDFPLVDSEIRKTAFMTMSLQAGSMVIDRSKLPKDFKYYSVSHHYFEDHELLFKLLLLGKTANLPQTLLYYRQHNENTIKKVKIKKIFFSLLNLRIKAFIGGLSPDLNGVLVNVAQLILVSLLPEKMIEKLYFFLRITLNKLFIMKKADKIKKNIYKYRLSPGISIKNA</sequence>
<keyword evidence="2" id="KW-0808">Transferase</keyword>